<keyword evidence="1" id="KW-0863">Zinc-finger</keyword>
<evidence type="ECO:0000313" key="4">
    <source>
        <dbReference type="WBParaSite" id="nRc.2.0.1.t13841-RA"/>
    </source>
</evidence>
<keyword evidence="1" id="KW-0479">Metal-binding</keyword>
<dbReference type="WBParaSite" id="nRc.2.0.1.t13841-RA">
    <property type="protein sequence ID" value="nRc.2.0.1.t13841-RA"/>
    <property type="gene ID" value="nRc.2.0.1.g13841"/>
</dbReference>
<accession>A0A915IIE4</accession>
<sequence>MSEKNPSFLDNNRKVGKKSKQICLMYKKGRCKYTSEQCRFSHTIGEKLIQRLTENCEEIEPKEEPAP</sequence>
<dbReference type="GO" id="GO:0008270">
    <property type="term" value="F:zinc ion binding"/>
    <property type="evidence" value="ECO:0007669"/>
    <property type="project" value="UniProtKB-KW"/>
</dbReference>
<dbReference type="PROSITE" id="PS50103">
    <property type="entry name" value="ZF_C3H1"/>
    <property type="match status" value="1"/>
</dbReference>
<proteinExistence type="predicted"/>
<keyword evidence="1" id="KW-0862">Zinc</keyword>
<name>A0A915IIE4_ROMCU</name>
<dbReference type="AlphaFoldDB" id="A0A915IIE4"/>
<evidence type="ECO:0000313" key="3">
    <source>
        <dbReference type="Proteomes" id="UP000887565"/>
    </source>
</evidence>
<dbReference type="InterPro" id="IPR000571">
    <property type="entry name" value="Znf_CCCH"/>
</dbReference>
<protein>
    <submittedName>
        <fullName evidence="4">C3H1-type domain-containing protein</fullName>
    </submittedName>
</protein>
<dbReference type="Proteomes" id="UP000887565">
    <property type="component" value="Unplaced"/>
</dbReference>
<organism evidence="3 4">
    <name type="scientific">Romanomermis culicivorax</name>
    <name type="common">Nematode worm</name>
    <dbReference type="NCBI Taxonomy" id="13658"/>
    <lineage>
        <taxon>Eukaryota</taxon>
        <taxon>Metazoa</taxon>
        <taxon>Ecdysozoa</taxon>
        <taxon>Nematoda</taxon>
        <taxon>Enoplea</taxon>
        <taxon>Dorylaimia</taxon>
        <taxon>Mermithida</taxon>
        <taxon>Mermithoidea</taxon>
        <taxon>Mermithidae</taxon>
        <taxon>Romanomermis</taxon>
    </lineage>
</organism>
<feature type="zinc finger region" description="C3H1-type" evidence="1">
    <location>
        <begin position="17"/>
        <end position="45"/>
    </location>
</feature>
<evidence type="ECO:0000256" key="1">
    <source>
        <dbReference type="PROSITE-ProRule" id="PRU00723"/>
    </source>
</evidence>
<keyword evidence="3" id="KW-1185">Reference proteome</keyword>
<dbReference type="Gene3D" id="4.10.1000.10">
    <property type="entry name" value="Zinc finger, CCCH-type"/>
    <property type="match status" value="1"/>
</dbReference>
<feature type="domain" description="C3H1-type" evidence="2">
    <location>
        <begin position="17"/>
        <end position="45"/>
    </location>
</feature>
<reference evidence="4" key="1">
    <citation type="submission" date="2022-11" db="UniProtKB">
        <authorList>
            <consortium name="WormBaseParasite"/>
        </authorList>
    </citation>
    <scope>IDENTIFICATION</scope>
</reference>
<evidence type="ECO:0000259" key="2">
    <source>
        <dbReference type="PROSITE" id="PS50103"/>
    </source>
</evidence>